<evidence type="ECO:0000313" key="8">
    <source>
        <dbReference type="EMBL" id="TFB31128.1"/>
    </source>
</evidence>
<feature type="domain" description="Thioredoxin" evidence="6">
    <location>
        <begin position="613"/>
        <end position="767"/>
    </location>
</feature>
<keyword evidence="2" id="KW-0201">Cytochrome c-type biogenesis</keyword>
<evidence type="ECO:0000256" key="5">
    <source>
        <dbReference type="SAM" id="SignalP"/>
    </source>
</evidence>
<organism evidence="7 9">
    <name type="scientific">Pedobacter alluvionis</name>
    <dbReference type="NCBI Taxonomy" id="475253"/>
    <lineage>
        <taxon>Bacteria</taxon>
        <taxon>Pseudomonadati</taxon>
        <taxon>Bacteroidota</taxon>
        <taxon>Sphingobacteriia</taxon>
        <taxon>Sphingobacteriales</taxon>
        <taxon>Sphingobacteriaceae</taxon>
        <taxon>Pedobacter</taxon>
    </lineage>
</organism>
<dbReference type="PANTHER" id="PTHR42852">
    <property type="entry name" value="THIOL:DISULFIDE INTERCHANGE PROTEIN DSBE"/>
    <property type="match status" value="1"/>
</dbReference>
<evidence type="ECO:0000313" key="10">
    <source>
        <dbReference type="Proteomes" id="UP000297429"/>
    </source>
</evidence>
<feature type="chain" id="PRO_5044605858" evidence="5">
    <location>
        <begin position="26"/>
        <end position="767"/>
    </location>
</feature>
<reference evidence="7 9" key="1">
    <citation type="submission" date="2018-10" db="EMBL/GenBank/DDBJ databases">
        <title>Genomic Encyclopedia of Archaeal and Bacterial Type Strains, Phase II (KMG-II): from individual species to whole genera.</title>
        <authorList>
            <person name="Goeker M."/>
        </authorList>
    </citation>
    <scope>NUCLEOTIDE SEQUENCE [LARGE SCALE GENOMIC DNA]</scope>
    <source>
        <strain evidence="7 9">DSM 19624</strain>
    </source>
</reference>
<evidence type="ECO:0000256" key="3">
    <source>
        <dbReference type="ARBA" id="ARBA00023157"/>
    </source>
</evidence>
<evidence type="ECO:0000256" key="1">
    <source>
        <dbReference type="ARBA" id="ARBA00004196"/>
    </source>
</evidence>
<name>A0A497YBG3_9SPHI</name>
<evidence type="ECO:0000256" key="2">
    <source>
        <dbReference type="ARBA" id="ARBA00022748"/>
    </source>
</evidence>
<evidence type="ECO:0000313" key="9">
    <source>
        <dbReference type="Proteomes" id="UP000273898"/>
    </source>
</evidence>
<dbReference type="InterPro" id="IPR050553">
    <property type="entry name" value="Thioredoxin_ResA/DsbE_sf"/>
</dbReference>
<protein>
    <submittedName>
        <fullName evidence="7">Thioredoxin-like protein</fullName>
    </submittedName>
    <submittedName>
        <fullName evidence="8">TlpA family protein disulfide reductase</fullName>
    </submittedName>
</protein>
<keyword evidence="10" id="KW-1185">Reference proteome</keyword>
<dbReference type="InterPro" id="IPR013766">
    <property type="entry name" value="Thioredoxin_domain"/>
</dbReference>
<dbReference type="PROSITE" id="PS00194">
    <property type="entry name" value="THIOREDOXIN_1"/>
    <property type="match status" value="1"/>
</dbReference>
<dbReference type="InterPro" id="IPR017937">
    <property type="entry name" value="Thioredoxin_CS"/>
</dbReference>
<dbReference type="PROSITE" id="PS51352">
    <property type="entry name" value="THIOREDOXIN_2"/>
    <property type="match status" value="1"/>
</dbReference>
<reference evidence="8 10" key="2">
    <citation type="submission" date="2019-03" db="EMBL/GenBank/DDBJ databases">
        <authorList>
            <person name="He R.-H."/>
        </authorList>
    </citation>
    <scope>NUCLEOTIDE SEQUENCE [LARGE SCALE GENOMIC DNA]</scope>
    <source>
        <strain evidence="8 10">DSM 19624</strain>
    </source>
</reference>
<dbReference type="SUPFAM" id="SSF52833">
    <property type="entry name" value="Thioredoxin-like"/>
    <property type="match status" value="1"/>
</dbReference>
<dbReference type="RefSeq" id="WP_121282411.1">
    <property type="nucleotide sequence ID" value="NZ_RCCK01000010.1"/>
</dbReference>
<dbReference type="Pfam" id="PF13905">
    <property type="entry name" value="Thioredoxin_8"/>
    <property type="match status" value="1"/>
</dbReference>
<evidence type="ECO:0000313" key="7">
    <source>
        <dbReference type="EMBL" id="RLJ79816.1"/>
    </source>
</evidence>
<sequence length="767" mass="87711">MKNSSLLKKTALAFFLSLITITVSAQKTINSPSVGFNSNGSTLKITKIVTSDTATVLWFTITYPAGQWIRIPKDTYLQDNVGSAKYYIKKTIGIPLALQYFMPKEGVVSYQLIFPKVNAKATSIDYGEEGDNAWKIYDIALAESKSLLPNAIYTSWYNKNNSNLEVAFFNKEIVYNNKIWSYKNIVKKTNSANTTISITNGKETKQLSISGLKNNTINLTIDNKTVQLSKNQTDCKRIIQKETYKLPIFKNDSAIFSGYIKNYSPKLATKTLMLYIDNIISGEQENQIIEIQKNGYFSTKVGIYHPERVFLRSDIGNENDIYLEPGKDLFVIIGDEKTRYAGELAQLNEDLSLLNKTDLFNYEDLQKRIVDMKPNDYKTYLLDLQNTELYKLDSVRQLGTLSEKAYQIKRLDIICGYASHIIEYNWNYESANKDTKKKAEKYPDDYYNFFDQKIINDELSVISGAYNTFINRFKFLPGINPERYSYTYNYAAMFNTLKDNNITLTELDKSFEKLISSDGLSLKIDSTEKPIQDAWLKEHDDFIKIFNTKNASNYYLKLIDSAFNINKGILVDMMNAQDISGPIVTQLSPINGNNLLYALSDINNQFLKDYIKLQNNETQKQLIANKKNGGYFINQTPKVEADKILDNIISKHAGKVILVDFWATWCGPCLNGIAEIRPLKEEMKDSNVVFVYITDESSPLATYQNLVPTIKGQHYRLKNDEWRYLADKFKITGIPHQVLINKEGKVVNPALGFLDKGQIKKLLEKHL</sequence>
<dbReference type="GO" id="GO:0017004">
    <property type="term" value="P:cytochrome complex assembly"/>
    <property type="evidence" value="ECO:0007669"/>
    <property type="project" value="UniProtKB-KW"/>
</dbReference>
<comment type="subcellular location">
    <subcellularLocation>
        <location evidence="1">Cell envelope</location>
    </subcellularLocation>
</comment>
<dbReference type="EMBL" id="RCCK01000010">
    <property type="protein sequence ID" value="RLJ79816.1"/>
    <property type="molecule type" value="Genomic_DNA"/>
</dbReference>
<dbReference type="EMBL" id="SOPX01000002">
    <property type="protein sequence ID" value="TFB31128.1"/>
    <property type="molecule type" value="Genomic_DNA"/>
</dbReference>
<keyword evidence="3" id="KW-1015">Disulfide bond</keyword>
<dbReference type="OrthoDB" id="1120316at2"/>
<dbReference type="Proteomes" id="UP000297429">
    <property type="component" value="Unassembled WGS sequence"/>
</dbReference>
<dbReference type="InterPro" id="IPR036249">
    <property type="entry name" value="Thioredoxin-like_sf"/>
</dbReference>
<proteinExistence type="predicted"/>
<keyword evidence="4" id="KW-0676">Redox-active center</keyword>
<evidence type="ECO:0000259" key="6">
    <source>
        <dbReference type="PROSITE" id="PS51352"/>
    </source>
</evidence>
<keyword evidence="5" id="KW-0732">Signal</keyword>
<dbReference type="Gene3D" id="3.40.30.10">
    <property type="entry name" value="Glutaredoxin"/>
    <property type="match status" value="1"/>
</dbReference>
<dbReference type="GO" id="GO:0030313">
    <property type="term" value="C:cell envelope"/>
    <property type="evidence" value="ECO:0007669"/>
    <property type="project" value="UniProtKB-SubCell"/>
</dbReference>
<feature type="signal peptide" evidence="5">
    <location>
        <begin position="1"/>
        <end position="25"/>
    </location>
</feature>
<dbReference type="AlphaFoldDB" id="A0A497YBG3"/>
<dbReference type="Proteomes" id="UP000273898">
    <property type="component" value="Unassembled WGS sequence"/>
</dbReference>
<dbReference type="PANTHER" id="PTHR42852:SF6">
    <property type="entry name" value="THIOL:DISULFIDE INTERCHANGE PROTEIN DSBE"/>
    <property type="match status" value="1"/>
</dbReference>
<dbReference type="CDD" id="cd02966">
    <property type="entry name" value="TlpA_like_family"/>
    <property type="match status" value="1"/>
</dbReference>
<gene>
    <name evidence="7" type="ORF">BCL90_0526</name>
    <name evidence="8" type="ORF">E3V97_10970</name>
</gene>
<dbReference type="InterPro" id="IPR012336">
    <property type="entry name" value="Thioredoxin-like_fold"/>
</dbReference>
<evidence type="ECO:0000256" key="4">
    <source>
        <dbReference type="ARBA" id="ARBA00023284"/>
    </source>
</evidence>
<comment type="caution">
    <text evidence="7">The sequence shown here is derived from an EMBL/GenBank/DDBJ whole genome shotgun (WGS) entry which is preliminary data.</text>
</comment>
<accession>A0A497YBG3</accession>